<evidence type="ECO:0000313" key="6">
    <source>
        <dbReference type="Proteomes" id="UP001589854"/>
    </source>
</evidence>
<accession>A0ABV6GHG1</accession>
<feature type="domain" description="Putative sugar diacid recognition" evidence="2">
    <location>
        <begin position="7"/>
        <end position="136"/>
    </location>
</feature>
<dbReference type="RefSeq" id="WP_378936114.1">
    <property type="nucleotide sequence ID" value="NZ_JBHLVO010000016.1"/>
</dbReference>
<feature type="domain" description="CdaR GGDEF-like" evidence="4">
    <location>
        <begin position="146"/>
        <end position="263"/>
    </location>
</feature>
<dbReference type="InterPro" id="IPR008599">
    <property type="entry name" value="Diacid_rec"/>
</dbReference>
<dbReference type="EMBL" id="JBHLVO010000016">
    <property type="protein sequence ID" value="MFC0273123.1"/>
    <property type="molecule type" value="Genomic_DNA"/>
</dbReference>
<keyword evidence="6" id="KW-1185">Reference proteome</keyword>
<dbReference type="Pfam" id="PF13556">
    <property type="entry name" value="HTH_30"/>
    <property type="match status" value="1"/>
</dbReference>
<dbReference type="PANTHER" id="PTHR33744:SF16">
    <property type="entry name" value="CARBOHYDRATE DIACID REGULATOR"/>
    <property type="match status" value="1"/>
</dbReference>
<dbReference type="Pfam" id="PF17853">
    <property type="entry name" value="GGDEF_2"/>
    <property type="match status" value="1"/>
</dbReference>
<reference evidence="5 6" key="1">
    <citation type="submission" date="2024-09" db="EMBL/GenBank/DDBJ databases">
        <authorList>
            <person name="Sun Q."/>
            <person name="Mori K."/>
        </authorList>
    </citation>
    <scope>NUCLEOTIDE SEQUENCE [LARGE SCALE GENOMIC DNA]</scope>
    <source>
        <strain evidence="5 6">CCM 7228</strain>
    </source>
</reference>
<proteinExistence type="inferred from homology"/>
<evidence type="ECO:0000259" key="3">
    <source>
        <dbReference type="Pfam" id="PF13556"/>
    </source>
</evidence>
<organism evidence="5 6">
    <name type="scientific">Metabacillus herbersteinensis</name>
    <dbReference type="NCBI Taxonomy" id="283816"/>
    <lineage>
        <taxon>Bacteria</taxon>
        <taxon>Bacillati</taxon>
        <taxon>Bacillota</taxon>
        <taxon>Bacilli</taxon>
        <taxon>Bacillales</taxon>
        <taxon>Bacillaceae</taxon>
        <taxon>Metabacillus</taxon>
    </lineage>
</organism>
<evidence type="ECO:0000313" key="5">
    <source>
        <dbReference type="EMBL" id="MFC0273123.1"/>
    </source>
</evidence>
<dbReference type="Gene3D" id="1.10.10.2840">
    <property type="entry name" value="PucR C-terminal helix-turn-helix domain"/>
    <property type="match status" value="1"/>
</dbReference>
<evidence type="ECO:0000256" key="1">
    <source>
        <dbReference type="ARBA" id="ARBA00006754"/>
    </source>
</evidence>
<name>A0ABV6GHG1_9BACI</name>
<dbReference type="Pfam" id="PF05651">
    <property type="entry name" value="Diacid_rec"/>
    <property type="match status" value="1"/>
</dbReference>
<comment type="caution">
    <text evidence="5">The sequence shown here is derived from an EMBL/GenBank/DDBJ whole genome shotgun (WGS) entry which is preliminary data.</text>
</comment>
<feature type="domain" description="PucR C-terminal helix-turn-helix" evidence="3">
    <location>
        <begin position="307"/>
        <end position="363"/>
    </location>
</feature>
<evidence type="ECO:0000259" key="4">
    <source>
        <dbReference type="Pfam" id="PF17853"/>
    </source>
</evidence>
<dbReference type="InterPro" id="IPR025736">
    <property type="entry name" value="PucR_C-HTH_dom"/>
</dbReference>
<dbReference type="PANTHER" id="PTHR33744">
    <property type="entry name" value="CARBOHYDRATE DIACID REGULATOR"/>
    <property type="match status" value="1"/>
</dbReference>
<dbReference type="InterPro" id="IPR041522">
    <property type="entry name" value="CdaR_GGDEF"/>
</dbReference>
<protein>
    <submittedName>
        <fullName evidence="5">CdaR family transcriptional regulator</fullName>
    </submittedName>
</protein>
<sequence>MLLLPFLAKKIVSEVEKLLDEDIIIVNVEGIIIAGTEEKRVGTFHGGSLICVKEKRKVLITKEDEKKLKGVKSGLNLPIFFSQEVIGVIGITGEAERVLPFGEILKKMTELLIQENYYADQMQWHTRMVEAFVIDWLQLNDWSPVFLERANLLNINLNVKRQVMLAYVEKHQQFSNQELQQLTHIWNGQQGDDVLIHWGNDRLLIIQRENKDQKKDTMILKVEQLKSFIEETWNTAVAFGIGQAVKSNELYRTYQQAERALTVAMEQNSIVFEEDLRLEMCLGEISHSTRKEFSKRVLKTVLANKELLETFQLYFQKNMSLKSTASSMHIHINTLHYRIKKMEELTGLNFKNFPDVVTLYLALYFLDDDTKNNPKN</sequence>
<dbReference type="InterPro" id="IPR042070">
    <property type="entry name" value="PucR_C-HTH_sf"/>
</dbReference>
<evidence type="ECO:0000259" key="2">
    <source>
        <dbReference type="Pfam" id="PF05651"/>
    </source>
</evidence>
<comment type="similarity">
    <text evidence="1">Belongs to the CdaR family.</text>
</comment>
<gene>
    <name evidence="5" type="ORF">ACFFIX_17030</name>
</gene>
<dbReference type="Proteomes" id="UP001589854">
    <property type="component" value="Unassembled WGS sequence"/>
</dbReference>
<dbReference type="InterPro" id="IPR051448">
    <property type="entry name" value="CdaR-like_regulators"/>
</dbReference>